<evidence type="ECO:0000256" key="6">
    <source>
        <dbReference type="HAMAP-Rule" id="MF_01813"/>
    </source>
</evidence>
<dbReference type="CDD" id="cd02440">
    <property type="entry name" value="AdoMet_MTases"/>
    <property type="match status" value="1"/>
</dbReference>
<dbReference type="InterPro" id="IPR029063">
    <property type="entry name" value="SAM-dependent_MTases_sf"/>
</dbReference>
<evidence type="ECO:0000256" key="5">
    <source>
        <dbReference type="ARBA" id="ARBA00022691"/>
    </source>
</evidence>
<dbReference type="HAMAP" id="MF_01813">
    <property type="entry name" value="MenG_UbiE_methyltr"/>
    <property type="match status" value="1"/>
</dbReference>
<protein>
    <recommendedName>
        <fullName evidence="6">Ubiquinone/menaquinone biosynthesis C-methyltransferase UbiE</fullName>
        <ecNumber evidence="6">2.1.1.163</ecNumber>
        <ecNumber evidence="6">2.1.1.201</ecNumber>
    </recommendedName>
    <alternativeName>
        <fullName evidence="6">2-methoxy-6-polyprenyl-1,4-benzoquinol methylase</fullName>
    </alternativeName>
    <alternativeName>
        <fullName evidence="6">Demethylmenaquinone methyltransferase</fullName>
    </alternativeName>
</protein>
<dbReference type="SUPFAM" id="SSF53335">
    <property type="entry name" value="S-adenosyl-L-methionine-dependent methyltransferases"/>
    <property type="match status" value="1"/>
</dbReference>
<dbReference type="Pfam" id="PF01209">
    <property type="entry name" value="Ubie_methyltran"/>
    <property type="match status" value="1"/>
</dbReference>
<keyword evidence="8" id="KW-1185">Reference proteome</keyword>
<dbReference type="GO" id="GO:0043770">
    <property type="term" value="F:demethylmenaquinone methyltransferase activity"/>
    <property type="evidence" value="ECO:0007669"/>
    <property type="project" value="UniProtKB-UniRule"/>
</dbReference>
<dbReference type="GO" id="GO:0032259">
    <property type="term" value="P:methylation"/>
    <property type="evidence" value="ECO:0007669"/>
    <property type="project" value="UniProtKB-KW"/>
</dbReference>
<dbReference type="EMBL" id="QNRT01000001">
    <property type="protein sequence ID" value="RBP53623.1"/>
    <property type="molecule type" value="Genomic_DNA"/>
</dbReference>
<comment type="similarity">
    <text evidence="6">Belongs to the class I-like SAM-binding methyltransferase superfamily. MenG/UbiE family.</text>
</comment>
<comment type="pathway">
    <text evidence="6">Quinol/quinone metabolism; menaquinone biosynthesis; menaquinol from 1,4-dihydroxy-2-naphthoate: step 2/2.</text>
</comment>
<dbReference type="OrthoDB" id="9808140at2"/>
<dbReference type="EC" id="2.1.1.201" evidence="6"/>
<evidence type="ECO:0000256" key="2">
    <source>
        <dbReference type="ARBA" id="ARBA00022603"/>
    </source>
</evidence>
<dbReference type="NCBIfam" id="TIGR01934">
    <property type="entry name" value="MenG_MenH_UbiE"/>
    <property type="match status" value="1"/>
</dbReference>
<dbReference type="FunCoup" id="A0A395JQI4">
    <property type="interactions" value="501"/>
</dbReference>
<evidence type="ECO:0000313" key="8">
    <source>
        <dbReference type="Proteomes" id="UP000253083"/>
    </source>
</evidence>
<dbReference type="RefSeq" id="WP_113953175.1">
    <property type="nucleotide sequence ID" value="NZ_QNRT01000001.1"/>
</dbReference>
<keyword evidence="5 6" id="KW-0949">S-adenosyl-L-methionine</keyword>
<dbReference type="UniPathway" id="UPA00079">
    <property type="reaction ID" value="UER00169"/>
</dbReference>
<keyword evidence="1 6" id="KW-0474">Menaquinone biosynthesis</keyword>
<comment type="pathway">
    <text evidence="6">Cofactor biosynthesis; ubiquinone biosynthesis.</text>
</comment>
<dbReference type="NCBIfam" id="NF001242">
    <property type="entry name" value="PRK00216.1-3"/>
    <property type="match status" value="1"/>
</dbReference>
<dbReference type="GO" id="GO:0009234">
    <property type="term" value="P:menaquinone biosynthetic process"/>
    <property type="evidence" value="ECO:0007669"/>
    <property type="project" value="UniProtKB-UniRule"/>
</dbReference>
<keyword evidence="3 6" id="KW-0808">Transferase</keyword>
<comment type="catalytic activity">
    <reaction evidence="6">
        <text>a 2-demethylmenaquinol + S-adenosyl-L-methionine = a menaquinol + S-adenosyl-L-homocysteine + H(+)</text>
        <dbReference type="Rhea" id="RHEA:42640"/>
        <dbReference type="Rhea" id="RHEA-COMP:9539"/>
        <dbReference type="Rhea" id="RHEA-COMP:9563"/>
        <dbReference type="ChEBI" id="CHEBI:15378"/>
        <dbReference type="ChEBI" id="CHEBI:18151"/>
        <dbReference type="ChEBI" id="CHEBI:55437"/>
        <dbReference type="ChEBI" id="CHEBI:57856"/>
        <dbReference type="ChEBI" id="CHEBI:59789"/>
        <dbReference type="EC" id="2.1.1.163"/>
    </reaction>
</comment>
<dbReference type="UniPathway" id="UPA00232"/>
<comment type="catalytic activity">
    <reaction evidence="6">
        <text>a 2-methoxy-6-(all-trans-polyprenyl)benzene-1,4-diol + S-adenosyl-L-methionine = a 5-methoxy-2-methyl-3-(all-trans-polyprenyl)benzene-1,4-diol + S-adenosyl-L-homocysteine + H(+)</text>
        <dbReference type="Rhea" id="RHEA:28286"/>
        <dbReference type="Rhea" id="RHEA-COMP:10858"/>
        <dbReference type="Rhea" id="RHEA-COMP:10859"/>
        <dbReference type="ChEBI" id="CHEBI:15378"/>
        <dbReference type="ChEBI" id="CHEBI:57856"/>
        <dbReference type="ChEBI" id="CHEBI:59789"/>
        <dbReference type="ChEBI" id="CHEBI:84166"/>
        <dbReference type="ChEBI" id="CHEBI:84167"/>
        <dbReference type="EC" id="2.1.1.201"/>
    </reaction>
</comment>
<accession>A0A395JQI4</accession>
<evidence type="ECO:0000256" key="3">
    <source>
        <dbReference type="ARBA" id="ARBA00022679"/>
    </source>
</evidence>
<dbReference type="PROSITE" id="PS01183">
    <property type="entry name" value="UBIE_1"/>
    <property type="match status" value="1"/>
</dbReference>
<evidence type="ECO:0000256" key="1">
    <source>
        <dbReference type="ARBA" id="ARBA00022428"/>
    </source>
</evidence>
<feature type="binding site" evidence="6">
    <location>
        <position position="139"/>
    </location>
    <ligand>
        <name>S-adenosyl-L-methionine</name>
        <dbReference type="ChEBI" id="CHEBI:59789"/>
    </ligand>
</feature>
<dbReference type="InterPro" id="IPR023576">
    <property type="entry name" value="UbiE/COQ5_MeTrFase_CS"/>
</dbReference>
<name>A0A395JQI4_9GAMM</name>
<comment type="caution">
    <text evidence="7">The sequence shown here is derived from an EMBL/GenBank/DDBJ whole genome shotgun (WGS) entry which is preliminary data.</text>
</comment>
<sequence>MTESQNKTHFGFQEVDEQAKQGLVGNVFRAVADNYDVMNDAMSMGVHRAWKWFAVAQSGVSAGDSVLDLAAGSGDLSLKFANKVGPDGMVIVTDINAAMLAQGRKRLTDAGIAGNVDYCLVNAEKLPFEDNQFDCISISFGLRNVTHKDQALAEMRRCLKPGGRAIILEFSQPTNSTFRKFYDAYSFNVIPKLGELISDDRDSYQYLVESIRQHPPQEELKQMMLDAGFDRVRYHNLTGGIVALHMGYKY</sequence>
<evidence type="ECO:0000313" key="7">
    <source>
        <dbReference type="EMBL" id="RBP53623.1"/>
    </source>
</evidence>
<dbReference type="InterPro" id="IPR004033">
    <property type="entry name" value="UbiE/COQ5_MeTrFase"/>
</dbReference>
<evidence type="ECO:0000256" key="4">
    <source>
        <dbReference type="ARBA" id="ARBA00022688"/>
    </source>
</evidence>
<dbReference type="PROSITE" id="PS51608">
    <property type="entry name" value="SAM_MT_UBIE"/>
    <property type="match status" value="1"/>
</dbReference>
<dbReference type="Proteomes" id="UP000253083">
    <property type="component" value="Unassembled WGS sequence"/>
</dbReference>
<keyword evidence="4 6" id="KW-0831">Ubiquinone biosynthesis</keyword>
<dbReference type="PANTHER" id="PTHR43591:SF24">
    <property type="entry name" value="2-METHOXY-6-POLYPRENYL-1,4-BENZOQUINOL METHYLASE, MITOCHONDRIAL"/>
    <property type="match status" value="1"/>
</dbReference>
<dbReference type="GO" id="GO:0008425">
    <property type="term" value="F:2-methoxy-6-polyprenyl-1,4-benzoquinol methyltransferase activity"/>
    <property type="evidence" value="ECO:0007669"/>
    <property type="project" value="UniProtKB-UniRule"/>
</dbReference>
<reference evidence="7 8" key="1">
    <citation type="submission" date="2018-06" db="EMBL/GenBank/DDBJ databases">
        <title>Genomic Encyclopedia of Type Strains, Phase IV (KMG-IV): sequencing the most valuable type-strain genomes for metagenomic binning, comparative biology and taxonomic classification.</title>
        <authorList>
            <person name="Goeker M."/>
        </authorList>
    </citation>
    <scope>NUCLEOTIDE SEQUENCE [LARGE SCALE GENOMIC DNA]</scope>
    <source>
        <strain evidence="7 8">DSM 24032</strain>
    </source>
</reference>
<dbReference type="NCBIfam" id="NF001240">
    <property type="entry name" value="PRK00216.1-1"/>
    <property type="match status" value="1"/>
</dbReference>
<keyword evidence="2 6" id="KW-0489">Methyltransferase</keyword>
<dbReference type="Gene3D" id="3.40.50.150">
    <property type="entry name" value="Vaccinia Virus protein VP39"/>
    <property type="match status" value="1"/>
</dbReference>
<dbReference type="AlphaFoldDB" id="A0A395JQI4"/>
<feature type="binding site" evidence="6">
    <location>
        <position position="73"/>
    </location>
    <ligand>
        <name>S-adenosyl-L-methionine</name>
        <dbReference type="ChEBI" id="CHEBI:59789"/>
    </ligand>
</feature>
<organism evidence="7 8">
    <name type="scientific">Arenicella xantha</name>
    <dbReference type="NCBI Taxonomy" id="644221"/>
    <lineage>
        <taxon>Bacteria</taxon>
        <taxon>Pseudomonadati</taxon>
        <taxon>Pseudomonadota</taxon>
        <taxon>Gammaproteobacteria</taxon>
        <taxon>Arenicellales</taxon>
        <taxon>Arenicellaceae</taxon>
        <taxon>Arenicella</taxon>
    </lineage>
</organism>
<proteinExistence type="inferred from homology"/>
<dbReference type="NCBIfam" id="NF001244">
    <property type="entry name" value="PRK00216.1-5"/>
    <property type="match status" value="1"/>
</dbReference>
<feature type="binding site" evidence="6">
    <location>
        <begin position="122"/>
        <end position="123"/>
    </location>
    <ligand>
        <name>S-adenosyl-L-methionine</name>
        <dbReference type="ChEBI" id="CHEBI:59789"/>
    </ligand>
</feature>
<dbReference type="GO" id="GO:0009060">
    <property type="term" value="P:aerobic respiration"/>
    <property type="evidence" value="ECO:0007669"/>
    <property type="project" value="UniProtKB-UniRule"/>
</dbReference>
<dbReference type="InParanoid" id="A0A395JQI4"/>
<dbReference type="PANTHER" id="PTHR43591">
    <property type="entry name" value="METHYLTRANSFERASE"/>
    <property type="match status" value="1"/>
</dbReference>
<dbReference type="EC" id="2.1.1.163" evidence="6"/>
<comment type="function">
    <text evidence="6">Methyltransferase required for the conversion of demethylmenaquinol (DMKH2) to menaquinol (MKH2) and the conversion of 2-polyprenyl-6-methoxy-1,4-benzoquinol (DDMQH2) to 2-polyprenyl-3-methyl-6-methoxy-1,4-benzoquinol (DMQH2).</text>
</comment>
<feature type="binding site" evidence="6">
    <location>
        <position position="94"/>
    </location>
    <ligand>
        <name>S-adenosyl-L-methionine</name>
        <dbReference type="ChEBI" id="CHEBI:59789"/>
    </ligand>
</feature>
<gene>
    <name evidence="6" type="primary">ubiE</name>
    <name evidence="7" type="ORF">DFR28_1011010</name>
</gene>